<dbReference type="InterPro" id="IPR045130">
    <property type="entry name" value="OFUT2-like"/>
</dbReference>
<dbReference type="STRING" id="47428.A0A284S9S5"/>
<accession>A0A284S9S5</accession>
<evidence type="ECO:0000256" key="6">
    <source>
        <dbReference type="ARBA" id="ARBA00023277"/>
    </source>
</evidence>
<dbReference type="Gene3D" id="3.40.50.11350">
    <property type="match status" value="1"/>
</dbReference>
<gene>
    <name evidence="10" type="ORF">ARMOST_21339</name>
</gene>
<protein>
    <recommendedName>
        <fullName evidence="8">GDP-fucose protein O-fucosyltransferase 2</fullName>
    </recommendedName>
</protein>
<dbReference type="Proteomes" id="UP000219338">
    <property type="component" value="Unassembled WGS sequence"/>
</dbReference>
<evidence type="ECO:0000256" key="4">
    <source>
        <dbReference type="ARBA" id="ARBA00022824"/>
    </source>
</evidence>
<dbReference type="OMA" id="HEYTAYE"/>
<keyword evidence="11" id="KW-1185">Reference proteome</keyword>
<evidence type="ECO:0000313" key="10">
    <source>
        <dbReference type="EMBL" id="SJL17777.1"/>
    </source>
</evidence>
<keyword evidence="3" id="KW-0808">Transferase</keyword>
<keyword evidence="9" id="KW-0812">Transmembrane</keyword>
<dbReference type="PANTHER" id="PTHR13398:SF0">
    <property type="entry name" value="GDP-FUCOSE PROTEIN O-FUCOSYLTRANSFERASE 2"/>
    <property type="match status" value="1"/>
</dbReference>
<evidence type="ECO:0000256" key="5">
    <source>
        <dbReference type="ARBA" id="ARBA00023253"/>
    </source>
</evidence>
<keyword evidence="6" id="KW-0119">Carbohydrate metabolism</keyword>
<dbReference type="AlphaFoldDB" id="A0A284S9S5"/>
<dbReference type="GO" id="GO:0046922">
    <property type="term" value="F:peptide-O-fucosyltransferase activity"/>
    <property type="evidence" value="ECO:0007669"/>
    <property type="project" value="InterPro"/>
</dbReference>
<dbReference type="EMBL" id="FUEG01000048">
    <property type="protein sequence ID" value="SJL17777.1"/>
    <property type="molecule type" value="Genomic_DNA"/>
</dbReference>
<name>A0A284S9S5_ARMOS</name>
<keyword evidence="9" id="KW-0472">Membrane</keyword>
<evidence type="ECO:0000256" key="2">
    <source>
        <dbReference type="ARBA" id="ARBA00004922"/>
    </source>
</evidence>
<reference evidence="11" key="1">
    <citation type="journal article" date="2017" name="Nat. Ecol. Evol.">
        <title>Genome expansion and lineage-specific genetic innovations in the forest pathogenic fungi Armillaria.</title>
        <authorList>
            <person name="Sipos G."/>
            <person name="Prasanna A.N."/>
            <person name="Walter M.C."/>
            <person name="O'Connor E."/>
            <person name="Balint B."/>
            <person name="Krizsan K."/>
            <person name="Kiss B."/>
            <person name="Hess J."/>
            <person name="Varga T."/>
            <person name="Slot J."/>
            <person name="Riley R."/>
            <person name="Boka B."/>
            <person name="Rigling D."/>
            <person name="Barry K."/>
            <person name="Lee J."/>
            <person name="Mihaltcheva S."/>
            <person name="LaButti K."/>
            <person name="Lipzen A."/>
            <person name="Waldron R."/>
            <person name="Moloney N.M."/>
            <person name="Sperisen C."/>
            <person name="Kredics L."/>
            <person name="Vagvoelgyi C."/>
            <person name="Patrignani A."/>
            <person name="Fitzpatrick D."/>
            <person name="Nagy I."/>
            <person name="Doyle S."/>
            <person name="Anderson J.B."/>
            <person name="Grigoriev I.V."/>
            <person name="Gueldener U."/>
            <person name="Muensterkoetter M."/>
            <person name="Nagy L.G."/>
        </authorList>
    </citation>
    <scope>NUCLEOTIDE SEQUENCE [LARGE SCALE GENOMIC DNA]</scope>
    <source>
        <strain evidence="11">C18/9</strain>
    </source>
</reference>
<comment type="pathway">
    <text evidence="2">Protein modification; protein glycosylation.</text>
</comment>
<evidence type="ECO:0000256" key="8">
    <source>
        <dbReference type="ARBA" id="ARBA00026232"/>
    </source>
</evidence>
<dbReference type="Pfam" id="PF10250">
    <property type="entry name" value="O-FucT"/>
    <property type="match status" value="1"/>
</dbReference>
<organism evidence="10 11">
    <name type="scientific">Armillaria ostoyae</name>
    <name type="common">Armillaria root rot fungus</name>
    <dbReference type="NCBI Taxonomy" id="47428"/>
    <lineage>
        <taxon>Eukaryota</taxon>
        <taxon>Fungi</taxon>
        <taxon>Dikarya</taxon>
        <taxon>Basidiomycota</taxon>
        <taxon>Agaricomycotina</taxon>
        <taxon>Agaricomycetes</taxon>
        <taxon>Agaricomycetidae</taxon>
        <taxon>Agaricales</taxon>
        <taxon>Marasmiineae</taxon>
        <taxon>Physalacriaceae</taxon>
        <taxon>Armillaria</taxon>
    </lineage>
</organism>
<dbReference type="InterPro" id="IPR019378">
    <property type="entry name" value="GDP-Fuc_O-FucTrfase"/>
</dbReference>
<feature type="transmembrane region" description="Helical" evidence="9">
    <location>
        <begin position="56"/>
        <end position="74"/>
    </location>
</feature>
<sequence>MKHPSPKSGWLSLLLHHLLHHQQLMWTSDSSILPTKAPSTTDSWRSRSHNLLTKRYARVLIAGIVSVSILFFLFRGERPENSASYFPLPLPFESDLPPLYEQYHEYERRLPQHDASLPPPEGKHAKYLFFGNHAHASGWGNIMQELLLNALLTYSTKRAFVFDNYTWSREPSDYADFNGNIIPSRIPLSAIISGPIIGAPFGPESDVPRAVSLEFFREQCPEPLVLTTNAVKDRLGNAEASEILQTWIKEINAIPDRCVEFERDTQHVFDVWLFSDTLLLSIFPYIKDTPIITDFGWSPLILSAYDTNREFFEDKASRTLLGFTIPSFLSPMPPATEQTPPYPPLPGLIALHIRRGDFKEHCTNLAGWNTRYNGLNSFPELPDKFVPPYDAPDEQKVSVYLERCFPSIEQIVEKVKHEQQGRHLNRVYIMSNGERGWLKELKAALRQIGEWDSITTSRDMTYTREQKYVAQSLDMYIGQRAEVFVGNGFSSLTSNVVTLRMANNVDPQNTRFW</sequence>
<evidence type="ECO:0000256" key="7">
    <source>
        <dbReference type="ARBA" id="ARBA00025803"/>
    </source>
</evidence>
<comment type="subcellular location">
    <subcellularLocation>
        <location evidence="1">Endoplasmic reticulum</location>
    </subcellularLocation>
</comment>
<keyword evidence="9" id="KW-1133">Transmembrane helix</keyword>
<dbReference type="GO" id="GO:0006004">
    <property type="term" value="P:fucose metabolic process"/>
    <property type="evidence" value="ECO:0007669"/>
    <property type="project" value="UniProtKB-KW"/>
</dbReference>
<evidence type="ECO:0000313" key="11">
    <source>
        <dbReference type="Proteomes" id="UP000219338"/>
    </source>
</evidence>
<evidence type="ECO:0000256" key="1">
    <source>
        <dbReference type="ARBA" id="ARBA00004240"/>
    </source>
</evidence>
<keyword evidence="4" id="KW-0256">Endoplasmic reticulum</keyword>
<evidence type="ECO:0000256" key="9">
    <source>
        <dbReference type="SAM" id="Phobius"/>
    </source>
</evidence>
<dbReference type="OrthoDB" id="2559662at2759"/>
<evidence type="ECO:0000256" key="3">
    <source>
        <dbReference type="ARBA" id="ARBA00022679"/>
    </source>
</evidence>
<dbReference type="CDD" id="cd11296">
    <property type="entry name" value="O-FucT_like"/>
    <property type="match status" value="1"/>
</dbReference>
<comment type="similarity">
    <text evidence="7">Belongs to the glycosyltransferase 68 family.</text>
</comment>
<keyword evidence="5" id="KW-0294">Fucose metabolism</keyword>
<proteinExistence type="inferred from homology"/>
<dbReference type="GO" id="GO:0005783">
    <property type="term" value="C:endoplasmic reticulum"/>
    <property type="evidence" value="ECO:0007669"/>
    <property type="project" value="UniProtKB-SubCell"/>
</dbReference>
<dbReference type="PANTHER" id="PTHR13398">
    <property type="entry name" value="GDP-FUCOSE PROTEIN O-FUCOSYLTRANSFERASE 2"/>
    <property type="match status" value="1"/>
</dbReference>